<name>A0A0D0BKS1_9AGAR</name>
<feature type="non-terminal residue" evidence="1">
    <location>
        <position position="109"/>
    </location>
</feature>
<gene>
    <name evidence="1" type="ORF">GYMLUDRAFT_146906</name>
</gene>
<reference evidence="1 2" key="1">
    <citation type="submission" date="2014-04" db="EMBL/GenBank/DDBJ databases">
        <title>Evolutionary Origins and Diversification of the Mycorrhizal Mutualists.</title>
        <authorList>
            <consortium name="DOE Joint Genome Institute"/>
            <consortium name="Mycorrhizal Genomics Consortium"/>
            <person name="Kohler A."/>
            <person name="Kuo A."/>
            <person name="Nagy L.G."/>
            <person name="Floudas D."/>
            <person name="Copeland A."/>
            <person name="Barry K.W."/>
            <person name="Cichocki N."/>
            <person name="Veneault-Fourrey C."/>
            <person name="LaButti K."/>
            <person name="Lindquist E.A."/>
            <person name="Lipzen A."/>
            <person name="Lundell T."/>
            <person name="Morin E."/>
            <person name="Murat C."/>
            <person name="Riley R."/>
            <person name="Ohm R."/>
            <person name="Sun H."/>
            <person name="Tunlid A."/>
            <person name="Henrissat B."/>
            <person name="Grigoriev I.V."/>
            <person name="Hibbett D.S."/>
            <person name="Martin F."/>
        </authorList>
    </citation>
    <scope>NUCLEOTIDE SEQUENCE [LARGE SCALE GENOMIC DNA]</scope>
    <source>
        <strain evidence="1 2">FD-317 M1</strain>
    </source>
</reference>
<evidence type="ECO:0000313" key="2">
    <source>
        <dbReference type="Proteomes" id="UP000053593"/>
    </source>
</evidence>
<feature type="non-terminal residue" evidence="1">
    <location>
        <position position="1"/>
    </location>
</feature>
<dbReference type="AlphaFoldDB" id="A0A0D0BKS1"/>
<dbReference type="OrthoDB" id="3055021at2759"/>
<sequence length="109" mass="12173">FDGKVGNISQGDVLTFSPNANYLLAPPQLCHVRLRRDFHFGLDDPLYFPQPFTLESGHLALMLCPSNNPKDDFYPAWLNPRHDQFCVLNASLGLGKLETGFRAPLVALC</sequence>
<accession>A0A0D0BKS1</accession>
<dbReference type="HOGENOM" id="CLU_122479_0_0_1"/>
<proteinExistence type="predicted"/>
<protein>
    <submittedName>
        <fullName evidence="1">Unplaced genomic scaffold GYMLUscaffold_191, whole genome shotgun sequence</fullName>
    </submittedName>
</protein>
<dbReference type="EMBL" id="KN834939">
    <property type="protein sequence ID" value="KIK50019.1"/>
    <property type="molecule type" value="Genomic_DNA"/>
</dbReference>
<keyword evidence="2" id="KW-1185">Reference proteome</keyword>
<evidence type="ECO:0000313" key="1">
    <source>
        <dbReference type="EMBL" id="KIK50019.1"/>
    </source>
</evidence>
<organism evidence="1 2">
    <name type="scientific">Collybiopsis luxurians FD-317 M1</name>
    <dbReference type="NCBI Taxonomy" id="944289"/>
    <lineage>
        <taxon>Eukaryota</taxon>
        <taxon>Fungi</taxon>
        <taxon>Dikarya</taxon>
        <taxon>Basidiomycota</taxon>
        <taxon>Agaricomycotina</taxon>
        <taxon>Agaricomycetes</taxon>
        <taxon>Agaricomycetidae</taxon>
        <taxon>Agaricales</taxon>
        <taxon>Marasmiineae</taxon>
        <taxon>Omphalotaceae</taxon>
        <taxon>Collybiopsis</taxon>
        <taxon>Collybiopsis luxurians</taxon>
    </lineage>
</organism>
<dbReference type="Proteomes" id="UP000053593">
    <property type="component" value="Unassembled WGS sequence"/>
</dbReference>